<protein>
    <recommendedName>
        <fullName evidence="3">G protein-coupled receptor</fullName>
    </recommendedName>
</protein>
<name>A0AAV5TXY9_9BILA</name>
<dbReference type="EMBL" id="BTSX01000005">
    <property type="protein sequence ID" value="GMS98972.1"/>
    <property type="molecule type" value="Genomic_DNA"/>
</dbReference>
<keyword evidence="2" id="KW-1185">Reference proteome</keyword>
<accession>A0AAV5TXY9</accession>
<dbReference type="AlphaFoldDB" id="A0AAV5TXY9"/>
<comment type="caution">
    <text evidence="1">The sequence shown here is derived from an EMBL/GenBank/DDBJ whole genome shotgun (WGS) entry which is preliminary data.</text>
</comment>
<gene>
    <name evidence="1" type="ORF">PENTCL1PPCAC_21147</name>
</gene>
<organism evidence="1 2">
    <name type="scientific">Pristionchus entomophagus</name>
    <dbReference type="NCBI Taxonomy" id="358040"/>
    <lineage>
        <taxon>Eukaryota</taxon>
        <taxon>Metazoa</taxon>
        <taxon>Ecdysozoa</taxon>
        <taxon>Nematoda</taxon>
        <taxon>Chromadorea</taxon>
        <taxon>Rhabditida</taxon>
        <taxon>Rhabditina</taxon>
        <taxon>Diplogasteromorpha</taxon>
        <taxon>Diplogasteroidea</taxon>
        <taxon>Neodiplogasteridae</taxon>
        <taxon>Pristionchus</taxon>
    </lineage>
</organism>
<reference evidence="1" key="1">
    <citation type="submission" date="2023-10" db="EMBL/GenBank/DDBJ databases">
        <title>Genome assembly of Pristionchus species.</title>
        <authorList>
            <person name="Yoshida K."/>
            <person name="Sommer R.J."/>
        </authorList>
    </citation>
    <scope>NUCLEOTIDE SEQUENCE</scope>
    <source>
        <strain evidence="1">RS0144</strain>
    </source>
</reference>
<dbReference type="Proteomes" id="UP001432027">
    <property type="component" value="Unassembled WGS sequence"/>
</dbReference>
<evidence type="ECO:0008006" key="3">
    <source>
        <dbReference type="Google" id="ProtNLM"/>
    </source>
</evidence>
<sequence>MRISKERPVVRCTNCCSFCAMSPIFCSIRESSGPSTRCMICNSRSLPHQSSRALPISLLKIPSFLFLSTYCSGPRSNNVCEGDSVLRDR</sequence>
<evidence type="ECO:0000313" key="1">
    <source>
        <dbReference type="EMBL" id="GMS98972.1"/>
    </source>
</evidence>
<proteinExistence type="predicted"/>
<evidence type="ECO:0000313" key="2">
    <source>
        <dbReference type="Proteomes" id="UP001432027"/>
    </source>
</evidence>